<dbReference type="Proteomes" id="UP000324222">
    <property type="component" value="Unassembled WGS sequence"/>
</dbReference>
<name>A0A5B7DYK8_PORTR</name>
<sequence>MKEKKIPNKFVRERKEKKITKTIVKQVQDSTQELDQEVEKVIKLERFSEGGKKPMKVRMRSQVAVEEIMTRKGKLADDTECKVIWIKRDMNMEEREEKVLRN</sequence>
<dbReference type="AlphaFoldDB" id="A0A5B7DYK8"/>
<evidence type="ECO:0000313" key="2">
    <source>
        <dbReference type="Proteomes" id="UP000324222"/>
    </source>
</evidence>
<accession>A0A5B7DYK8</accession>
<organism evidence="1 2">
    <name type="scientific">Portunus trituberculatus</name>
    <name type="common">Swimming crab</name>
    <name type="synonym">Neptunus trituberculatus</name>
    <dbReference type="NCBI Taxonomy" id="210409"/>
    <lineage>
        <taxon>Eukaryota</taxon>
        <taxon>Metazoa</taxon>
        <taxon>Ecdysozoa</taxon>
        <taxon>Arthropoda</taxon>
        <taxon>Crustacea</taxon>
        <taxon>Multicrustacea</taxon>
        <taxon>Malacostraca</taxon>
        <taxon>Eumalacostraca</taxon>
        <taxon>Eucarida</taxon>
        <taxon>Decapoda</taxon>
        <taxon>Pleocyemata</taxon>
        <taxon>Brachyura</taxon>
        <taxon>Eubrachyura</taxon>
        <taxon>Portunoidea</taxon>
        <taxon>Portunidae</taxon>
        <taxon>Portuninae</taxon>
        <taxon>Portunus</taxon>
    </lineage>
</organism>
<reference evidence="1 2" key="1">
    <citation type="submission" date="2019-05" db="EMBL/GenBank/DDBJ databases">
        <title>Another draft genome of Portunus trituberculatus and its Hox gene families provides insights of decapod evolution.</title>
        <authorList>
            <person name="Jeong J.-H."/>
            <person name="Song I."/>
            <person name="Kim S."/>
            <person name="Choi T."/>
            <person name="Kim D."/>
            <person name="Ryu S."/>
            <person name="Kim W."/>
        </authorList>
    </citation>
    <scope>NUCLEOTIDE SEQUENCE [LARGE SCALE GENOMIC DNA]</scope>
    <source>
        <tissue evidence="1">Muscle</tissue>
    </source>
</reference>
<proteinExistence type="predicted"/>
<dbReference type="EMBL" id="VSRR010001559">
    <property type="protein sequence ID" value="MPC26137.1"/>
    <property type="molecule type" value="Genomic_DNA"/>
</dbReference>
<gene>
    <name evidence="1" type="ORF">E2C01_019269</name>
</gene>
<evidence type="ECO:0000313" key="1">
    <source>
        <dbReference type="EMBL" id="MPC26137.1"/>
    </source>
</evidence>
<comment type="caution">
    <text evidence="1">The sequence shown here is derived from an EMBL/GenBank/DDBJ whole genome shotgun (WGS) entry which is preliminary data.</text>
</comment>
<protein>
    <submittedName>
        <fullName evidence="1">Uncharacterized protein</fullName>
    </submittedName>
</protein>
<keyword evidence="2" id="KW-1185">Reference proteome</keyword>